<evidence type="ECO:0000256" key="9">
    <source>
        <dbReference type="PROSITE-ProRule" id="PRU00277"/>
    </source>
</evidence>
<keyword evidence="13" id="KW-1185">Reference proteome</keyword>
<evidence type="ECO:0000313" key="12">
    <source>
        <dbReference type="EMBL" id="TFH77288.1"/>
    </source>
</evidence>
<dbReference type="GO" id="GO:0042026">
    <property type="term" value="P:protein refolding"/>
    <property type="evidence" value="ECO:0007669"/>
    <property type="project" value="UniProtKB-ARBA"/>
</dbReference>
<comment type="catalytic activity">
    <reaction evidence="1 9 10">
        <text>[protein]-peptidylproline (omega=180) = [protein]-peptidylproline (omega=0)</text>
        <dbReference type="Rhea" id="RHEA:16237"/>
        <dbReference type="Rhea" id="RHEA-COMP:10747"/>
        <dbReference type="Rhea" id="RHEA-COMP:10748"/>
        <dbReference type="ChEBI" id="CHEBI:83833"/>
        <dbReference type="ChEBI" id="CHEBI:83834"/>
        <dbReference type="EC" id="5.2.1.8"/>
    </reaction>
</comment>
<feature type="domain" description="PPIase FKBP-type" evidence="11">
    <location>
        <begin position="6"/>
        <end position="76"/>
    </location>
</feature>
<evidence type="ECO:0000256" key="3">
    <source>
        <dbReference type="ARBA" id="ARBA00006577"/>
    </source>
</evidence>
<dbReference type="AlphaFoldDB" id="A0A4Y8V8T4"/>
<evidence type="ECO:0000256" key="4">
    <source>
        <dbReference type="ARBA" id="ARBA00022490"/>
    </source>
</evidence>
<sequence length="203" mass="22197">MEETKNKFIVLSYSLYDTTKGDDGNEELLEKTADERPFIFVSGMGATLPSFEEQVVNLEKGAEFDFELTPDQAYGDHFDERVIELDKQIFTINGQFDAQHVQVGAVIPLQNEDGNRFLGLVLAISEDKVKIDLNHPLSGKKLNFCGEVLENREATAEEVAHMAKLLSGEGQQGCGGSCENCGGDCKDGNCEGDNCEGGCDCNK</sequence>
<dbReference type="Gene3D" id="2.40.10.330">
    <property type="match status" value="1"/>
</dbReference>
<name>A0A4Y8V8T4_9BACT</name>
<evidence type="ECO:0000256" key="2">
    <source>
        <dbReference type="ARBA" id="ARBA00004496"/>
    </source>
</evidence>
<dbReference type="Pfam" id="PF00254">
    <property type="entry name" value="FKBP_C"/>
    <property type="match status" value="1"/>
</dbReference>
<keyword evidence="7 9" id="KW-0413">Isomerase</keyword>
<dbReference type="InterPro" id="IPR048261">
    <property type="entry name" value="SlpA/SlyD-like_ins_sf"/>
</dbReference>
<dbReference type="EC" id="5.2.1.8" evidence="10"/>
<dbReference type="PANTHER" id="PTHR47861">
    <property type="entry name" value="FKBP-TYPE PEPTIDYL-PROLYL CIS-TRANS ISOMERASE SLYD"/>
    <property type="match status" value="1"/>
</dbReference>
<protein>
    <recommendedName>
        <fullName evidence="10">Peptidyl-prolyl cis-trans isomerase</fullName>
        <ecNumber evidence="10">5.2.1.8</ecNumber>
    </recommendedName>
</protein>
<comment type="caution">
    <text evidence="12">The sequence shown here is derived from an EMBL/GenBank/DDBJ whole genome shotgun (WGS) entry which is preliminary data.</text>
</comment>
<dbReference type="InterPro" id="IPR001179">
    <property type="entry name" value="PPIase_FKBP_dom"/>
</dbReference>
<evidence type="ECO:0000256" key="5">
    <source>
        <dbReference type="ARBA" id="ARBA00023110"/>
    </source>
</evidence>
<dbReference type="GeneID" id="302996158"/>
<dbReference type="GO" id="GO:0003755">
    <property type="term" value="F:peptidyl-prolyl cis-trans isomerase activity"/>
    <property type="evidence" value="ECO:0007669"/>
    <property type="project" value="UniProtKB-UniRule"/>
</dbReference>
<dbReference type="Gene3D" id="3.10.50.40">
    <property type="match status" value="1"/>
</dbReference>
<evidence type="ECO:0000256" key="7">
    <source>
        <dbReference type="ARBA" id="ARBA00023235"/>
    </source>
</evidence>
<evidence type="ECO:0000313" key="13">
    <source>
        <dbReference type="Proteomes" id="UP000297872"/>
    </source>
</evidence>
<evidence type="ECO:0000256" key="10">
    <source>
        <dbReference type="RuleBase" id="RU003915"/>
    </source>
</evidence>
<dbReference type="RefSeq" id="WP_134844114.1">
    <property type="nucleotide sequence ID" value="NZ_SGVY01000040.1"/>
</dbReference>
<proteinExistence type="inferred from homology"/>
<dbReference type="InterPro" id="IPR046357">
    <property type="entry name" value="PPIase_dom_sf"/>
</dbReference>
<organism evidence="12 13">
    <name type="scientific">Segatella hominis</name>
    <dbReference type="NCBI Taxonomy" id="2518605"/>
    <lineage>
        <taxon>Bacteria</taxon>
        <taxon>Pseudomonadati</taxon>
        <taxon>Bacteroidota</taxon>
        <taxon>Bacteroidia</taxon>
        <taxon>Bacteroidales</taxon>
        <taxon>Prevotellaceae</taxon>
        <taxon>Segatella</taxon>
    </lineage>
</organism>
<evidence type="ECO:0000256" key="1">
    <source>
        <dbReference type="ARBA" id="ARBA00000971"/>
    </source>
</evidence>
<evidence type="ECO:0000256" key="6">
    <source>
        <dbReference type="ARBA" id="ARBA00023186"/>
    </source>
</evidence>
<dbReference type="GO" id="GO:0005737">
    <property type="term" value="C:cytoplasm"/>
    <property type="evidence" value="ECO:0007669"/>
    <property type="project" value="UniProtKB-SubCell"/>
</dbReference>
<comment type="subcellular location">
    <subcellularLocation>
        <location evidence="2">Cytoplasm</location>
    </subcellularLocation>
</comment>
<keyword evidence="4" id="KW-0963">Cytoplasm</keyword>
<dbReference type="EMBL" id="SGVY01000040">
    <property type="protein sequence ID" value="TFH77288.1"/>
    <property type="molecule type" value="Genomic_DNA"/>
</dbReference>
<comment type="similarity">
    <text evidence="3 10">Belongs to the FKBP-type PPIase family.</text>
</comment>
<dbReference type="OrthoDB" id="9808891at2"/>
<evidence type="ECO:0000259" key="11">
    <source>
        <dbReference type="PROSITE" id="PS50059"/>
    </source>
</evidence>
<dbReference type="SUPFAM" id="SSF54534">
    <property type="entry name" value="FKBP-like"/>
    <property type="match status" value="1"/>
</dbReference>
<comment type="function">
    <text evidence="8">Also involved in hydrogenase metallocenter assembly, probably by participating in the nickel insertion step. This function in hydrogenase biosynthesis requires chaperone activity and the presence of the metal-binding domain, but not PPIase activity.</text>
</comment>
<keyword evidence="6" id="KW-0143">Chaperone</keyword>
<keyword evidence="5 9" id="KW-0697">Rotamase</keyword>
<evidence type="ECO:0000256" key="8">
    <source>
        <dbReference type="ARBA" id="ARBA00037071"/>
    </source>
</evidence>
<dbReference type="PROSITE" id="PS50059">
    <property type="entry name" value="FKBP_PPIASE"/>
    <property type="match status" value="1"/>
</dbReference>
<dbReference type="Proteomes" id="UP000297872">
    <property type="component" value="Unassembled WGS sequence"/>
</dbReference>
<gene>
    <name evidence="12" type="ORF">EXN75_12805</name>
</gene>
<reference evidence="12 13" key="1">
    <citation type="submission" date="2019-02" db="EMBL/GenBank/DDBJ databases">
        <title>Draft Genome Sequence of the Prevotella sp. BCRC 81118, Isolated from Human Feces.</title>
        <authorList>
            <person name="Huang C.-H."/>
        </authorList>
    </citation>
    <scope>NUCLEOTIDE SEQUENCE [LARGE SCALE GENOMIC DNA]</scope>
    <source>
        <strain evidence="12 13">BCRC 81118</strain>
    </source>
</reference>
<dbReference type="PANTHER" id="PTHR47861:SF3">
    <property type="entry name" value="FKBP-TYPE PEPTIDYL-PROLYL CIS-TRANS ISOMERASE SLYD"/>
    <property type="match status" value="1"/>
</dbReference>
<accession>A0A4Y8V8T4</accession>